<keyword evidence="2" id="KW-1185">Reference proteome</keyword>
<dbReference type="EMBL" id="FOCF01000008">
    <property type="protein sequence ID" value="SEN57258.1"/>
    <property type="molecule type" value="Genomic_DNA"/>
</dbReference>
<reference evidence="2" key="1">
    <citation type="submission" date="2016-10" db="EMBL/GenBank/DDBJ databases">
        <authorList>
            <person name="Varghese N."/>
            <person name="Submissions S."/>
        </authorList>
    </citation>
    <scope>NUCLEOTIDE SEQUENCE [LARGE SCALE GENOMIC DNA]</scope>
    <source>
        <strain evidence="2">S6-262</strain>
    </source>
</reference>
<proteinExistence type="predicted"/>
<dbReference type="Proteomes" id="UP000199206">
    <property type="component" value="Unassembled WGS sequence"/>
</dbReference>
<sequence length="158" mass="17713">MCLSPHHPGRRHRPTRRHRCFDPIQFFSGTTEGQARLKIMFRRGRAVQVRGVGRQDAEGTLILDQRVAQQGRPATMRQWRIRQVAPGRYAGRLSDAAGPVVGEAEGDRLHLAYAAKGGVRIDQWLVLSPDGRSARNHLAARKLGLVVARLDEVIRKVD</sequence>
<gene>
    <name evidence="1" type="ORF">SAMN05192583_3104</name>
</gene>
<dbReference type="Pfam" id="PF12915">
    <property type="entry name" value="DUF3833"/>
    <property type="match status" value="1"/>
</dbReference>
<dbReference type="AlphaFoldDB" id="A0A1H8HNK3"/>
<accession>A0A1H8HNK3</accession>
<evidence type="ECO:0008006" key="3">
    <source>
        <dbReference type="Google" id="ProtNLM"/>
    </source>
</evidence>
<organism evidence="1 2">
    <name type="scientific">Sphingomonas gellani</name>
    <dbReference type="NCBI Taxonomy" id="1166340"/>
    <lineage>
        <taxon>Bacteria</taxon>
        <taxon>Pseudomonadati</taxon>
        <taxon>Pseudomonadota</taxon>
        <taxon>Alphaproteobacteria</taxon>
        <taxon>Sphingomonadales</taxon>
        <taxon>Sphingomonadaceae</taxon>
        <taxon>Sphingomonas</taxon>
    </lineage>
</organism>
<evidence type="ECO:0000313" key="2">
    <source>
        <dbReference type="Proteomes" id="UP000199206"/>
    </source>
</evidence>
<dbReference type="STRING" id="1166340.SAMN05192583_3104"/>
<dbReference type="InterPro" id="IPR024409">
    <property type="entry name" value="DUF3833"/>
</dbReference>
<name>A0A1H8HNK3_9SPHN</name>
<protein>
    <recommendedName>
        <fullName evidence="3">DUF3833 family protein</fullName>
    </recommendedName>
</protein>
<evidence type="ECO:0000313" key="1">
    <source>
        <dbReference type="EMBL" id="SEN57258.1"/>
    </source>
</evidence>